<gene>
    <name evidence="2" type="ORF">CRG98_027368</name>
</gene>
<dbReference type="EMBL" id="PGOL01001959">
    <property type="protein sequence ID" value="PKI52241.1"/>
    <property type="molecule type" value="Genomic_DNA"/>
</dbReference>
<name>A0A2I0J7L6_PUNGR</name>
<feature type="non-terminal residue" evidence="2">
    <location>
        <position position="1"/>
    </location>
</feature>
<evidence type="ECO:0000256" key="1">
    <source>
        <dbReference type="SAM" id="MobiDB-lite"/>
    </source>
</evidence>
<feature type="region of interest" description="Disordered" evidence="1">
    <location>
        <begin position="63"/>
        <end position="190"/>
    </location>
</feature>
<comment type="caution">
    <text evidence="2">The sequence shown here is derived from an EMBL/GenBank/DDBJ whole genome shotgun (WGS) entry which is preliminary data.</text>
</comment>
<keyword evidence="3" id="KW-1185">Reference proteome</keyword>
<proteinExistence type="predicted"/>
<dbReference type="AlphaFoldDB" id="A0A2I0J7L6"/>
<dbReference type="Proteomes" id="UP000233551">
    <property type="component" value="Unassembled WGS sequence"/>
</dbReference>
<organism evidence="2 3">
    <name type="scientific">Punica granatum</name>
    <name type="common">Pomegranate</name>
    <dbReference type="NCBI Taxonomy" id="22663"/>
    <lineage>
        <taxon>Eukaryota</taxon>
        <taxon>Viridiplantae</taxon>
        <taxon>Streptophyta</taxon>
        <taxon>Embryophyta</taxon>
        <taxon>Tracheophyta</taxon>
        <taxon>Spermatophyta</taxon>
        <taxon>Magnoliopsida</taxon>
        <taxon>eudicotyledons</taxon>
        <taxon>Gunneridae</taxon>
        <taxon>Pentapetalae</taxon>
        <taxon>rosids</taxon>
        <taxon>malvids</taxon>
        <taxon>Myrtales</taxon>
        <taxon>Lythraceae</taxon>
        <taxon>Punica</taxon>
    </lineage>
</organism>
<evidence type="ECO:0000313" key="3">
    <source>
        <dbReference type="Proteomes" id="UP000233551"/>
    </source>
</evidence>
<reference evidence="2 3" key="1">
    <citation type="submission" date="2017-11" db="EMBL/GenBank/DDBJ databases">
        <title>De-novo sequencing of pomegranate (Punica granatum L.) genome.</title>
        <authorList>
            <person name="Akparov Z."/>
            <person name="Amiraslanov A."/>
            <person name="Hajiyeva S."/>
            <person name="Abbasov M."/>
            <person name="Kaur K."/>
            <person name="Hamwieh A."/>
            <person name="Solovyev V."/>
            <person name="Salamov A."/>
            <person name="Braich B."/>
            <person name="Kosarev P."/>
            <person name="Mahmoud A."/>
            <person name="Hajiyev E."/>
            <person name="Babayeva S."/>
            <person name="Izzatullayeva V."/>
            <person name="Mammadov A."/>
            <person name="Mammadov A."/>
            <person name="Sharifova S."/>
            <person name="Ojaghi J."/>
            <person name="Eynullazada K."/>
            <person name="Bayramov B."/>
            <person name="Abdulazimova A."/>
            <person name="Shahmuradov I."/>
        </authorList>
    </citation>
    <scope>NUCLEOTIDE SEQUENCE [LARGE SCALE GENOMIC DNA]</scope>
    <source>
        <strain evidence="3">cv. AG2017</strain>
        <tissue evidence="2">Leaf</tissue>
    </source>
</reference>
<sequence>VYPVPLDPGNLPALDLRVVKWQVATPSHVRPSRVPEKVDTPKPRLLRRAHACPDEIKFGCAQPDAVNAGPEPDVGPEPNAVNAGLEPDAVNAGPELDDGPEPNAVNAGPEPDAVNAGSEPDAGPELDAVNAGPEPDAGSEPHTVNAGPEPDAGSEPDVVNVGPEPDVVDRPSGHSSSCRRGRVKAASGLPTKVGTTRLSCGVGGRDGLGFWSQHISLWRSEDLRWSTREGWHDSLVVRGGWPGWTASGHSTSRHGECSTGKTTNWGWGLPIQGRQFLEIERGSLGAGSVAEPTRSVPLLGTSD</sequence>
<protein>
    <submittedName>
        <fullName evidence="2">Uncharacterized protein</fullName>
    </submittedName>
</protein>
<evidence type="ECO:0000313" key="2">
    <source>
        <dbReference type="EMBL" id="PKI52241.1"/>
    </source>
</evidence>
<accession>A0A2I0J7L6</accession>